<evidence type="ECO:0000313" key="19">
    <source>
        <dbReference type="Proteomes" id="UP000824229"/>
    </source>
</evidence>
<feature type="transmembrane region" description="Helical" evidence="17">
    <location>
        <begin position="23"/>
        <end position="43"/>
    </location>
</feature>
<keyword evidence="5" id="KW-0133">Cell shape</keyword>
<comment type="subcellular location">
    <subcellularLocation>
        <location evidence="1">Membrane</location>
        <topology evidence="1">Multi-pass membrane protein</topology>
    </subcellularLocation>
</comment>
<dbReference type="GO" id="GO:0015648">
    <property type="term" value="F:lipid-linked peptidoglycan transporter activity"/>
    <property type="evidence" value="ECO:0007669"/>
    <property type="project" value="TreeGrafter"/>
</dbReference>
<evidence type="ECO:0000256" key="16">
    <source>
        <dbReference type="ARBA" id="ARBA00049966"/>
    </source>
</evidence>
<evidence type="ECO:0000256" key="11">
    <source>
        <dbReference type="ARBA" id="ARBA00038053"/>
    </source>
</evidence>
<accession>A0A9E2KAK4</accession>
<feature type="transmembrane region" description="Helical" evidence="17">
    <location>
        <begin position="335"/>
        <end position="354"/>
    </location>
</feature>
<dbReference type="GO" id="GO:0032153">
    <property type="term" value="C:cell division site"/>
    <property type="evidence" value="ECO:0007669"/>
    <property type="project" value="TreeGrafter"/>
</dbReference>
<dbReference type="EC" id="2.4.99.28" evidence="14"/>
<keyword evidence="4 17" id="KW-0812">Transmembrane</keyword>
<feature type="transmembrane region" description="Helical" evidence="17">
    <location>
        <begin position="297"/>
        <end position="323"/>
    </location>
</feature>
<evidence type="ECO:0000256" key="7">
    <source>
        <dbReference type="ARBA" id="ARBA00022989"/>
    </source>
</evidence>
<feature type="transmembrane region" description="Helical" evidence="17">
    <location>
        <begin position="160"/>
        <end position="193"/>
    </location>
</feature>
<dbReference type="PANTHER" id="PTHR30474:SF2">
    <property type="entry name" value="PEPTIDOGLYCAN GLYCOSYLTRANSFERASE FTSW-RELATED"/>
    <property type="match status" value="1"/>
</dbReference>
<keyword evidence="8 17" id="KW-0472">Membrane</keyword>
<dbReference type="GO" id="GO:0008360">
    <property type="term" value="P:regulation of cell shape"/>
    <property type="evidence" value="ECO:0007669"/>
    <property type="project" value="UniProtKB-KW"/>
</dbReference>
<feature type="transmembrane region" description="Helical" evidence="17">
    <location>
        <begin position="93"/>
        <end position="110"/>
    </location>
</feature>
<feature type="transmembrane region" description="Helical" evidence="17">
    <location>
        <begin position="63"/>
        <end position="81"/>
    </location>
</feature>
<dbReference type="InterPro" id="IPR001182">
    <property type="entry name" value="FtsW/RodA"/>
</dbReference>
<dbReference type="EMBL" id="JAHLFQ010000019">
    <property type="protein sequence ID" value="MBU3803324.1"/>
    <property type="molecule type" value="Genomic_DNA"/>
</dbReference>
<protein>
    <recommendedName>
        <fullName evidence="12">Probable peptidoglycan glycosyltransferase FtsW</fullName>
        <ecNumber evidence="14">2.4.99.28</ecNumber>
    </recommendedName>
    <alternativeName>
        <fullName evidence="13">Cell division protein FtsW</fullName>
    </alternativeName>
    <alternativeName>
        <fullName evidence="10">Cell wall polymerase</fullName>
    </alternativeName>
    <alternativeName>
        <fullName evidence="9">Peptidoglycan polymerase</fullName>
    </alternativeName>
</protein>
<evidence type="ECO:0000256" key="14">
    <source>
        <dbReference type="ARBA" id="ARBA00044770"/>
    </source>
</evidence>
<dbReference type="GO" id="GO:0005886">
    <property type="term" value="C:plasma membrane"/>
    <property type="evidence" value="ECO:0007669"/>
    <property type="project" value="TreeGrafter"/>
</dbReference>
<evidence type="ECO:0000313" key="18">
    <source>
        <dbReference type="EMBL" id="MBU3803324.1"/>
    </source>
</evidence>
<evidence type="ECO:0000256" key="15">
    <source>
        <dbReference type="ARBA" id="ARBA00049902"/>
    </source>
</evidence>
<evidence type="ECO:0000256" key="5">
    <source>
        <dbReference type="ARBA" id="ARBA00022960"/>
    </source>
</evidence>
<dbReference type="GO" id="GO:0008955">
    <property type="term" value="F:peptidoglycan glycosyltransferase activity"/>
    <property type="evidence" value="ECO:0007669"/>
    <property type="project" value="UniProtKB-EC"/>
</dbReference>
<comment type="caution">
    <text evidence="18">The sequence shown here is derived from an EMBL/GenBank/DDBJ whole genome shotgun (WGS) entry which is preliminary data.</text>
</comment>
<organism evidence="18 19">
    <name type="scientific">Candidatus Cellulosilyticum pullistercoris</name>
    <dbReference type="NCBI Taxonomy" id="2838521"/>
    <lineage>
        <taxon>Bacteria</taxon>
        <taxon>Bacillati</taxon>
        <taxon>Bacillota</taxon>
        <taxon>Clostridia</taxon>
        <taxon>Lachnospirales</taxon>
        <taxon>Cellulosilyticaceae</taxon>
        <taxon>Cellulosilyticum</taxon>
    </lineage>
</organism>
<proteinExistence type="inferred from homology"/>
<keyword evidence="2" id="KW-0328">Glycosyltransferase</keyword>
<evidence type="ECO:0000256" key="4">
    <source>
        <dbReference type="ARBA" id="ARBA00022692"/>
    </source>
</evidence>
<reference evidence="18" key="1">
    <citation type="journal article" date="2021" name="PeerJ">
        <title>Extensive microbial diversity within the chicken gut microbiome revealed by metagenomics and culture.</title>
        <authorList>
            <person name="Gilroy R."/>
            <person name="Ravi A."/>
            <person name="Getino M."/>
            <person name="Pursley I."/>
            <person name="Horton D.L."/>
            <person name="Alikhan N.F."/>
            <person name="Baker D."/>
            <person name="Gharbi K."/>
            <person name="Hall N."/>
            <person name="Watson M."/>
            <person name="Adriaenssens E.M."/>
            <person name="Foster-Nyarko E."/>
            <person name="Jarju S."/>
            <person name="Secka A."/>
            <person name="Antonio M."/>
            <person name="Oren A."/>
            <person name="Chaudhuri R.R."/>
            <person name="La Ragione R."/>
            <person name="Hildebrand F."/>
            <person name="Pallen M.J."/>
        </authorList>
    </citation>
    <scope>NUCLEOTIDE SEQUENCE</scope>
    <source>
        <strain evidence="18">B5-657</strain>
    </source>
</reference>
<dbReference type="Pfam" id="PF01098">
    <property type="entry name" value="FTSW_RODA_SPOVE"/>
    <property type="match status" value="1"/>
</dbReference>
<keyword evidence="7 17" id="KW-1133">Transmembrane helix</keyword>
<evidence type="ECO:0000256" key="8">
    <source>
        <dbReference type="ARBA" id="ARBA00023136"/>
    </source>
</evidence>
<dbReference type="GO" id="GO:0051301">
    <property type="term" value="P:cell division"/>
    <property type="evidence" value="ECO:0007669"/>
    <property type="project" value="InterPro"/>
</dbReference>
<feature type="transmembrane region" description="Helical" evidence="17">
    <location>
        <begin position="374"/>
        <end position="393"/>
    </location>
</feature>
<name>A0A9E2KAK4_9FIRM</name>
<evidence type="ECO:0000256" key="9">
    <source>
        <dbReference type="ARBA" id="ARBA00032370"/>
    </source>
</evidence>
<keyword evidence="6" id="KW-0573">Peptidoglycan synthesis</keyword>
<dbReference type="Proteomes" id="UP000824229">
    <property type="component" value="Unassembled WGS sequence"/>
</dbReference>
<dbReference type="AlphaFoldDB" id="A0A9E2KAK4"/>
<gene>
    <name evidence="18" type="ORF">H9872_01005</name>
</gene>
<dbReference type="PANTHER" id="PTHR30474">
    <property type="entry name" value="CELL CYCLE PROTEIN"/>
    <property type="match status" value="1"/>
</dbReference>
<evidence type="ECO:0000256" key="10">
    <source>
        <dbReference type="ARBA" id="ARBA00033270"/>
    </source>
</evidence>
<comment type="catalytic activity">
    <reaction evidence="15">
        <text>[GlcNAc-(1-&gt;4)-Mur2Ac(oyl-L-Ala-gamma-D-Glu-L-Lys-D-Ala-D-Ala)](n)-di-trans,octa-cis-undecaprenyl diphosphate + beta-D-GlcNAc-(1-&gt;4)-Mur2Ac(oyl-L-Ala-gamma-D-Glu-L-Lys-D-Ala-D-Ala)-di-trans,octa-cis-undecaprenyl diphosphate = [GlcNAc-(1-&gt;4)-Mur2Ac(oyl-L-Ala-gamma-D-Glu-L-Lys-D-Ala-D-Ala)](n+1)-di-trans,octa-cis-undecaprenyl diphosphate + di-trans,octa-cis-undecaprenyl diphosphate + H(+)</text>
        <dbReference type="Rhea" id="RHEA:23708"/>
        <dbReference type="Rhea" id="RHEA-COMP:9602"/>
        <dbReference type="Rhea" id="RHEA-COMP:9603"/>
        <dbReference type="ChEBI" id="CHEBI:15378"/>
        <dbReference type="ChEBI" id="CHEBI:58405"/>
        <dbReference type="ChEBI" id="CHEBI:60033"/>
        <dbReference type="ChEBI" id="CHEBI:78435"/>
        <dbReference type="EC" id="2.4.99.28"/>
    </reaction>
</comment>
<reference evidence="18" key="2">
    <citation type="submission" date="2021-04" db="EMBL/GenBank/DDBJ databases">
        <authorList>
            <person name="Gilroy R."/>
        </authorList>
    </citation>
    <scope>NUCLEOTIDE SEQUENCE</scope>
    <source>
        <strain evidence="18">B5-657</strain>
    </source>
</reference>
<feature type="transmembrane region" description="Helical" evidence="17">
    <location>
        <begin position="199"/>
        <end position="216"/>
    </location>
</feature>
<keyword evidence="3" id="KW-0808">Transferase</keyword>
<comment type="function">
    <text evidence="16">Peptidoglycan polymerase that is essential for cell division.</text>
</comment>
<evidence type="ECO:0000256" key="13">
    <source>
        <dbReference type="ARBA" id="ARBA00041418"/>
    </source>
</evidence>
<comment type="similarity">
    <text evidence="11">Belongs to the SEDS family. FtsW subfamily.</text>
</comment>
<evidence type="ECO:0000256" key="12">
    <source>
        <dbReference type="ARBA" id="ARBA00041185"/>
    </source>
</evidence>
<evidence type="ECO:0000256" key="6">
    <source>
        <dbReference type="ARBA" id="ARBA00022984"/>
    </source>
</evidence>
<evidence type="ECO:0000256" key="1">
    <source>
        <dbReference type="ARBA" id="ARBA00004141"/>
    </source>
</evidence>
<evidence type="ECO:0000256" key="3">
    <source>
        <dbReference type="ARBA" id="ARBA00022679"/>
    </source>
</evidence>
<sequence length="403" mass="44054">MQTIATTNLTKKRKKSKQVTPDFILLGIIILIVAFGVIMVYSASFYYCTNKGWSPIFFAKKQLMLGLVGIAAMLFITYKFDYHICTNRTLVRAFYYITLILATSVKFIGIEANGAKRWIQIGPIQIQPSEFVKLAVVLMVSSYIIRNRSHMNKLWTRIKAWIIVVVPTLIVTVLGSNLSSGIVIFGIGAVIIFSASPKIWYYFLAVIAGVLLVVGVRQLAIHTPKGEDPNIPVVNKILKGYRLDRVRAWIDPFSDPQDDGYQAIQALYAVGSGGVFGKGLAQGVQKMGFLPEPYNDIIFAVICEELGLVGALLLMLAYGVIVMRGMAIAMRAPDYTGAFIAVGISSMIGIQAIINVAVNTNTIPTTGMQLPLVSYGGTALVVLLATLGILLNISRYASVEKLN</sequence>
<evidence type="ECO:0000256" key="2">
    <source>
        <dbReference type="ARBA" id="ARBA00022676"/>
    </source>
</evidence>
<dbReference type="GO" id="GO:0009252">
    <property type="term" value="P:peptidoglycan biosynthetic process"/>
    <property type="evidence" value="ECO:0007669"/>
    <property type="project" value="UniProtKB-KW"/>
</dbReference>
<evidence type="ECO:0000256" key="17">
    <source>
        <dbReference type="SAM" id="Phobius"/>
    </source>
</evidence>